<dbReference type="EMBL" id="CP003788">
    <property type="protein sequence ID" value="AFR06669.1"/>
    <property type="molecule type" value="Genomic_DNA"/>
</dbReference>
<feature type="region of interest" description="Disordered" evidence="1">
    <location>
        <begin position="1"/>
        <end position="109"/>
    </location>
</feature>
<evidence type="ECO:0000313" key="2">
    <source>
        <dbReference type="EMBL" id="AFR06669.1"/>
    </source>
</evidence>
<reference evidence="2 3" key="1">
    <citation type="journal article" date="2012" name="J. Bacteriol.">
        <title>Whole-Genome Sequence of Nocardiopsis alba Strain ATCC BAA-2165, Associated with Honeybees.</title>
        <authorList>
            <person name="Qiao J."/>
            <person name="Chen L."/>
            <person name="Li Y."/>
            <person name="Wang J."/>
            <person name="Zhang W."/>
            <person name="Chen S."/>
        </authorList>
    </citation>
    <scope>NUCLEOTIDE SEQUENCE [LARGE SCALE GENOMIC DNA]</scope>
    <source>
        <strain evidence="3">ATCC BAA-2165 / BE74</strain>
    </source>
</reference>
<evidence type="ECO:0000256" key="1">
    <source>
        <dbReference type="SAM" id="MobiDB-lite"/>
    </source>
</evidence>
<organism evidence="2 3">
    <name type="scientific">Nocardiopsis alba (strain ATCC BAA-2165 / BE74)</name>
    <dbReference type="NCBI Taxonomy" id="1205910"/>
    <lineage>
        <taxon>Bacteria</taxon>
        <taxon>Bacillati</taxon>
        <taxon>Actinomycetota</taxon>
        <taxon>Actinomycetes</taxon>
        <taxon>Streptosporangiales</taxon>
        <taxon>Nocardiopsidaceae</taxon>
        <taxon>Nocardiopsis</taxon>
    </lineage>
</organism>
<evidence type="ECO:0000313" key="3">
    <source>
        <dbReference type="Proteomes" id="UP000003779"/>
    </source>
</evidence>
<gene>
    <name evidence="2" type="ordered locus">B005_5603</name>
</gene>
<protein>
    <submittedName>
        <fullName evidence="2">Uncharacterized protein</fullName>
    </submittedName>
</protein>
<feature type="compositionally biased region" description="Gly residues" evidence="1">
    <location>
        <begin position="20"/>
        <end position="37"/>
    </location>
</feature>
<dbReference type="KEGG" id="nal:B005_5603"/>
<sequence>MPLVRPGHHTPPSPVTGRRTGTGDGGESTGTGGTGDGEGTDRRGEQREKSVENRGEKTSNGHEGLPNVEEHLTRALIPGSLGTTPAEKTRIESVDNLPTPPRTAMTPLF</sequence>
<dbReference type="HOGENOM" id="CLU_2181108_0_0_11"/>
<dbReference type="STRING" id="1205910.B005_5603"/>
<dbReference type="AlphaFoldDB" id="J7L7A4"/>
<proteinExistence type="predicted"/>
<dbReference type="Proteomes" id="UP000003779">
    <property type="component" value="Chromosome"/>
</dbReference>
<feature type="compositionally biased region" description="Basic and acidic residues" evidence="1">
    <location>
        <begin position="39"/>
        <end position="60"/>
    </location>
</feature>
<accession>J7L7A4</accession>
<reference evidence="3" key="2">
    <citation type="submission" date="2012-08" db="EMBL/GenBank/DDBJ databases">
        <title>Whole-genome sequence of Nocardiopsis alba strain ATCC BAA-2165 associated with honeybees.</title>
        <authorList>
            <person name="Qiao J."/>
            <person name="Chen L."/>
            <person name="Li Y."/>
            <person name="Wang J."/>
            <person name="Zhang W."/>
            <person name="Chen S."/>
        </authorList>
    </citation>
    <scope>NUCLEOTIDE SEQUENCE [LARGE SCALE GENOMIC DNA]</scope>
    <source>
        <strain evidence="3">ATCC BAA-2165 / BE74</strain>
    </source>
</reference>
<name>J7L7A4_NOCAA</name>